<reference evidence="4 5" key="1">
    <citation type="submission" date="2015-11" db="EMBL/GenBank/DDBJ databases">
        <title>Expanding the genomic diversity of Burkholderia species for the development of highly accurate diagnostics.</title>
        <authorList>
            <person name="Sahl J."/>
            <person name="Keim P."/>
            <person name="Wagner D."/>
        </authorList>
    </citation>
    <scope>NUCLEOTIDE SEQUENCE [LARGE SCALE GENOMIC DNA]</scope>
    <source>
        <strain evidence="4 5">MSMB1301WGS</strain>
    </source>
</reference>
<organism evidence="4 5">
    <name type="scientific">Burkholderia territorii</name>
    <dbReference type="NCBI Taxonomy" id="1503055"/>
    <lineage>
        <taxon>Bacteria</taxon>
        <taxon>Pseudomonadati</taxon>
        <taxon>Pseudomonadota</taxon>
        <taxon>Betaproteobacteria</taxon>
        <taxon>Burkholderiales</taxon>
        <taxon>Burkholderiaceae</taxon>
        <taxon>Burkholderia</taxon>
        <taxon>Burkholderia cepacia complex</taxon>
    </lineage>
</organism>
<dbReference type="EMBL" id="LPEQ01000009">
    <property type="protein sequence ID" value="KVV57917.1"/>
    <property type="molecule type" value="Genomic_DNA"/>
</dbReference>
<feature type="transmembrane region" description="Helical" evidence="2">
    <location>
        <begin position="179"/>
        <end position="201"/>
    </location>
</feature>
<feature type="transmembrane region" description="Helical" evidence="2">
    <location>
        <begin position="213"/>
        <end position="233"/>
    </location>
</feature>
<dbReference type="GO" id="GO:0016747">
    <property type="term" value="F:acyltransferase activity, transferring groups other than amino-acyl groups"/>
    <property type="evidence" value="ECO:0007669"/>
    <property type="project" value="InterPro"/>
</dbReference>
<comment type="caution">
    <text evidence="4">The sequence shown here is derived from an EMBL/GenBank/DDBJ whole genome shotgun (WGS) entry which is preliminary data.</text>
</comment>
<keyword evidence="2" id="KW-1133">Transmembrane helix</keyword>
<feature type="transmembrane region" description="Helical" evidence="2">
    <location>
        <begin position="314"/>
        <end position="333"/>
    </location>
</feature>
<dbReference type="InterPro" id="IPR050879">
    <property type="entry name" value="Acyltransferase_3"/>
</dbReference>
<keyword evidence="5" id="KW-1185">Reference proteome</keyword>
<dbReference type="GO" id="GO:0000271">
    <property type="term" value="P:polysaccharide biosynthetic process"/>
    <property type="evidence" value="ECO:0007669"/>
    <property type="project" value="TreeGrafter"/>
</dbReference>
<feature type="transmembrane region" description="Helical" evidence="2">
    <location>
        <begin position="59"/>
        <end position="76"/>
    </location>
</feature>
<dbReference type="Pfam" id="PF01757">
    <property type="entry name" value="Acyl_transf_3"/>
    <property type="match status" value="1"/>
</dbReference>
<evidence type="ECO:0000256" key="2">
    <source>
        <dbReference type="SAM" id="Phobius"/>
    </source>
</evidence>
<feature type="transmembrane region" description="Helical" evidence="2">
    <location>
        <begin position="155"/>
        <end position="172"/>
    </location>
</feature>
<dbReference type="PANTHER" id="PTHR23028">
    <property type="entry name" value="ACETYLTRANSFERASE"/>
    <property type="match status" value="1"/>
</dbReference>
<gene>
    <name evidence="4" type="ORF">WT27_23590</name>
</gene>
<feature type="transmembrane region" description="Helical" evidence="2">
    <location>
        <begin position="345"/>
        <end position="366"/>
    </location>
</feature>
<name>A0A106EG86_9BURK</name>
<feature type="region of interest" description="Disordered" evidence="1">
    <location>
        <begin position="395"/>
        <end position="416"/>
    </location>
</feature>
<proteinExistence type="predicted"/>
<dbReference type="PANTHER" id="PTHR23028:SF53">
    <property type="entry name" value="ACYL_TRANSF_3 DOMAIN-CONTAINING PROTEIN"/>
    <property type="match status" value="1"/>
</dbReference>
<keyword evidence="2" id="KW-0812">Transmembrane</keyword>
<accession>A0A106EG86</accession>
<dbReference type="InterPro" id="IPR002656">
    <property type="entry name" value="Acyl_transf_3_dom"/>
</dbReference>
<dbReference type="GO" id="GO:0016020">
    <property type="term" value="C:membrane"/>
    <property type="evidence" value="ECO:0007669"/>
    <property type="project" value="TreeGrafter"/>
</dbReference>
<feature type="transmembrane region" description="Helical" evidence="2">
    <location>
        <begin position="275"/>
        <end position="294"/>
    </location>
</feature>
<feature type="compositionally biased region" description="Basic and acidic residues" evidence="1">
    <location>
        <begin position="395"/>
        <end position="406"/>
    </location>
</feature>
<feature type="domain" description="Acyltransferase 3" evidence="3">
    <location>
        <begin position="20"/>
        <end position="363"/>
    </location>
</feature>
<protein>
    <recommendedName>
        <fullName evidence="3">Acyltransferase 3 domain-containing protein</fullName>
    </recommendedName>
</protein>
<keyword evidence="2" id="KW-0472">Membrane</keyword>
<dbReference type="Proteomes" id="UP000062317">
    <property type="component" value="Unassembled WGS sequence"/>
</dbReference>
<feature type="transmembrane region" description="Helical" evidence="2">
    <location>
        <begin position="245"/>
        <end position="263"/>
    </location>
</feature>
<dbReference type="AlphaFoldDB" id="A0A106EG86"/>
<feature type="transmembrane region" description="Helical" evidence="2">
    <location>
        <begin position="20"/>
        <end position="39"/>
    </location>
</feature>
<evidence type="ECO:0000259" key="3">
    <source>
        <dbReference type="Pfam" id="PF01757"/>
    </source>
</evidence>
<evidence type="ECO:0000313" key="4">
    <source>
        <dbReference type="EMBL" id="KVV57917.1"/>
    </source>
</evidence>
<evidence type="ECO:0000256" key="1">
    <source>
        <dbReference type="SAM" id="MobiDB-lite"/>
    </source>
</evidence>
<sequence length="416" mass="46904">MFTMSSPIAKTADASTSRNFGLDLLRCVAVLLVLLRHTLDHGKPPEWLLAPFYNQGATGVEIFFVLSGFLIGHILIRSADAGKLHNLSDVSNFWKRRWARTLPAYAFFLVLYMRFDWHGPVDLAVAAPFFVFMQNFAWPMLPFFGHSWSLAVEEWFYLLVPIIFVISFRVSGSNRQAMLATCLIFFAVAMVSRILLGTHVSTYADVDRTVRSIVLPRIDSIMVGVLAAYVRIYHRSWFDALARQWVIPTTLFFGLIVYLAFGIHGTVAHPTVRYMLFPTISLIIAGVIPVSMRIESLGSAVLDRFIAATSKISYSLYLGHMCMLTLALGALERQQIQVDGTAPTFIFYAVLFIMYYAFATFTYRFVELPYIKLRDRLLGNSDERSGNVALASAREHHAGGVHETGSEKFVPSNRHM</sequence>
<evidence type="ECO:0000313" key="5">
    <source>
        <dbReference type="Proteomes" id="UP000062317"/>
    </source>
</evidence>